<dbReference type="Proteomes" id="UP000222523">
    <property type="component" value="Unassembled WGS sequence"/>
</dbReference>
<evidence type="ECO:0008006" key="5">
    <source>
        <dbReference type="Google" id="ProtNLM"/>
    </source>
</evidence>
<evidence type="ECO:0000259" key="1">
    <source>
        <dbReference type="Pfam" id="PF05838"/>
    </source>
</evidence>
<dbReference type="InterPro" id="IPR018537">
    <property type="entry name" value="Peptidoglycan-bd_3"/>
</dbReference>
<dbReference type="InterPro" id="IPR008565">
    <property type="entry name" value="TtsA-like_GH18_dom"/>
</dbReference>
<dbReference type="InterPro" id="IPR023346">
    <property type="entry name" value="Lysozyme-like_dom_sf"/>
</dbReference>
<dbReference type="Pfam" id="PF05838">
    <property type="entry name" value="Glyco_hydro_108"/>
    <property type="match status" value="1"/>
</dbReference>
<name>A0ABX4KC01_NOSLI</name>
<keyword evidence="4" id="KW-1185">Reference proteome</keyword>
<dbReference type="Pfam" id="PF09374">
    <property type="entry name" value="PG_binding_3"/>
    <property type="match status" value="1"/>
</dbReference>
<protein>
    <recommendedName>
        <fullName evidence="5">Peptidoglycan domain protein</fullName>
    </recommendedName>
</protein>
<evidence type="ECO:0000259" key="2">
    <source>
        <dbReference type="Pfam" id="PF09374"/>
    </source>
</evidence>
<dbReference type="EMBL" id="LAHC01000197">
    <property type="protein sequence ID" value="PHJ83476.1"/>
    <property type="molecule type" value="Genomic_DNA"/>
</dbReference>
<feature type="domain" description="Peptidoglycan binding" evidence="2">
    <location>
        <begin position="102"/>
        <end position="167"/>
    </location>
</feature>
<gene>
    <name evidence="3" type="ORF">VF04_36720</name>
</gene>
<feature type="domain" description="TtsA-like Glycoside hydrolase family 108" evidence="1">
    <location>
        <begin position="9"/>
        <end position="100"/>
    </location>
</feature>
<sequence length="175" mass="20258">MANFDAAIDFILKWEGGYGEDEVDLGGLQTYRGISRKHNPNWAGWKIIDQRKPKQWQIYQDLEDDVKSFYKKHYWDAIKADGICNDKIAAFMFDWYVNSGGHAVKAVQRIVGTTQDGILGNQTLHAINNYNGALYEPLRMARISFYKKIVKDKPAQNKFLIGWLNRVNDFDKDFS</sequence>
<evidence type="ECO:0000313" key="3">
    <source>
        <dbReference type="EMBL" id="PHJ83476.1"/>
    </source>
</evidence>
<organism evidence="3 4">
    <name type="scientific">Nostoc linckia z7</name>
    <dbReference type="NCBI Taxonomy" id="1628745"/>
    <lineage>
        <taxon>Bacteria</taxon>
        <taxon>Bacillati</taxon>
        <taxon>Cyanobacteriota</taxon>
        <taxon>Cyanophyceae</taxon>
        <taxon>Nostocales</taxon>
        <taxon>Nostocaceae</taxon>
        <taxon>Nostoc</taxon>
    </lineage>
</organism>
<evidence type="ECO:0000313" key="4">
    <source>
        <dbReference type="Proteomes" id="UP000222523"/>
    </source>
</evidence>
<dbReference type="RefSeq" id="WP_099072735.1">
    <property type="nucleotide sequence ID" value="NZ_LAHC01000197.1"/>
</dbReference>
<proteinExistence type="predicted"/>
<reference evidence="3 4" key="1">
    <citation type="submission" date="2015-02" db="EMBL/GenBank/DDBJ databases">
        <title>Nostoc linckia genome annotation.</title>
        <authorList>
            <person name="Zhou Z."/>
        </authorList>
    </citation>
    <scope>NUCLEOTIDE SEQUENCE [LARGE SCALE GENOMIC DNA]</scope>
    <source>
        <strain evidence="4">z7</strain>
    </source>
</reference>
<dbReference type="SUPFAM" id="SSF53955">
    <property type="entry name" value="Lysozyme-like"/>
    <property type="match status" value="1"/>
</dbReference>
<comment type="caution">
    <text evidence="3">The sequence shown here is derived from an EMBL/GenBank/DDBJ whole genome shotgun (WGS) entry which is preliminary data.</text>
</comment>
<dbReference type="Gene3D" id="1.20.141.10">
    <property type="entry name" value="Chitosanase, subunit A, domain 1"/>
    <property type="match status" value="1"/>
</dbReference>
<accession>A0ABX4KC01</accession>